<reference evidence="1 2" key="1">
    <citation type="submission" date="2024-01" db="EMBL/GenBank/DDBJ databases">
        <authorList>
            <person name="Waweru B."/>
        </authorList>
    </citation>
    <scope>NUCLEOTIDE SEQUENCE [LARGE SCALE GENOMIC DNA]</scope>
</reference>
<dbReference type="AlphaFoldDB" id="A0AAV1RN61"/>
<evidence type="ECO:0000313" key="1">
    <source>
        <dbReference type="EMBL" id="CAK7337841.1"/>
    </source>
</evidence>
<organism evidence="1 2">
    <name type="scientific">Dovyalis caffra</name>
    <dbReference type="NCBI Taxonomy" id="77055"/>
    <lineage>
        <taxon>Eukaryota</taxon>
        <taxon>Viridiplantae</taxon>
        <taxon>Streptophyta</taxon>
        <taxon>Embryophyta</taxon>
        <taxon>Tracheophyta</taxon>
        <taxon>Spermatophyta</taxon>
        <taxon>Magnoliopsida</taxon>
        <taxon>eudicotyledons</taxon>
        <taxon>Gunneridae</taxon>
        <taxon>Pentapetalae</taxon>
        <taxon>rosids</taxon>
        <taxon>fabids</taxon>
        <taxon>Malpighiales</taxon>
        <taxon>Salicaceae</taxon>
        <taxon>Flacourtieae</taxon>
        <taxon>Dovyalis</taxon>
    </lineage>
</organism>
<comment type="caution">
    <text evidence="1">The sequence shown here is derived from an EMBL/GenBank/DDBJ whole genome shotgun (WGS) entry which is preliminary data.</text>
</comment>
<keyword evidence="2" id="KW-1185">Reference proteome</keyword>
<name>A0AAV1RN61_9ROSI</name>
<evidence type="ECO:0000313" key="2">
    <source>
        <dbReference type="Proteomes" id="UP001314170"/>
    </source>
</evidence>
<dbReference type="EMBL" id="CAWUPB010001108">
    <property type="protein sequence ID" value="CAK7337841.1"/>
    <property type="molecule type" value="Genomic_DNA"/>
</dbReference>
<dbReference type="Proteomes" id="UP001314170">
    <property type="component" value="Unassembled WGS sequence"/>
</dbReference>
<proteinExistence type="predicted"/>
<sequence>IRGWCSWIKEKMKAARGVDLAEMGDGFVKEETHLGLNLGKENTRCDLGCK</sequence>
<feature type="non-terminal residue" evidence="1">
    <location>
        <position position="1"/>
    </location>
</feature>
<gene>
    <name evidence="1" type="ORF">DCAF_LOCUS12880</name>
</gene>
<accession>A0AAV1RN61</accession>
<protein>
    <submittedName>
        <fullName evidence="1">Uncharacterized protein</fullName>
    </submittedName>
</protein>